<keyword evidence="1" id="KW-0812">Transmembrane</keyword>
<proteinExistence type="predicted"/>
<feature type="domain" description="DUF1664" evidence="2">
    <location>
        <begin position="182"/>
        <end position="304"/>
    </location>
</feature>
<evidence type="ECO:0000256" key="1">
    <source>
        <dbReference type="SAM" id="Phobius"/>
    </source>
</evidence>
<evidence type="ECO:0000313" key="4">
    <source>
        <dbReference type="Proteomes" id="UP000237347"/>
    </source>
</evidence>
<dbReference type="InterPro" id="IPR012458">
    <property type="entry name" value="DUF1664"/>
</dbReference>
<dbReference type="EMBL" id="PKMF04000589">
    <property type="protein sequence ID" value="KAK7824954.1"/>
    <property type="molecule type" value="Genomic_DNA"/>
</dbReference>
<keyword evidence="1" id="KW-0472">Membrane</keyword>
<keyword evidence="4" id="KW-1185">Reference proteome</keyword>
<name>A0AAW0JFE6_QUESU</name>
<feature type="domain" description="DUF1664" evidence="2">
    <location>
        <begin position="63"/>
        <end position="97"/>
    </location>
</feature>
<feature type="transmembrane region" description="Helical" evidence="1">
    <location>
        <begin position="6"/>
        <end position="26"/>
    </location>
</feature>
<reference evidence="3 4" key="1">
    <citation type="journal article" date="2018" name="Sci. Data">
        <title>The draft genome sequence of cork oak.</title>
        <authorList>
            <person name="Ramos A.M."/>
            <person name="Usie A."/>
            <person name="Barbosa P."/>
            <person name="Barros P.M."/>
            <person name="Capote T."/>
            <person name="Chaves I."/>
            <person name="Simoes F."/>
            <person name="Abreu I."/>
            <person name="Carrasquinho I."/>
            <person name="Faro C."/>
            <person name="Guimaraes J.B."/>
            <person name="Mendonca D."/>
            <person name="Nobrega F."/>
            <person name="Rodrigues L."/>
            <person name="Saibo N.J.M."/>
            <person name="Varela M.C."/>
            <person name="Egas C."/>
            <person name="Matos J."/>
            <person name="Miguel C.M."/>
            <person name="Oliveira M.M."/>
            <person name="Ricardo C.P."/>
            <person name="Goncalves S."/>
        </authorList>
    </citation>
    <scope>NUCLEOTIDE SEQUENCE [LARGE SCALE GENOMIC DNA]</scope>
    <source>
        <strain evidence="4">cv. HL8</strain>
    </source>
</reference>
<dbReference type="Pfam" id="PF07889">
    <property type="entry name" value="DUF1664"/>
    <property type="match status" value="2"/>
</dbReference>
<sequence>MAMQTGMGLSRILILLGAGYTSTILVKNGKFSDLLGELQSLVKGLEKSGEQSDADHSDAIAAQGLSFSDLMYVTKRNMATAVTNLTKHLESVSEALAGFGLDQSSAMAMQTGMGLSRILILLGAGYTSTILVKNGKFSDLLGELQSLVKGLEKSGEQSDADHSDAIAAQITVLNGNNGGQSNLTSLLVPAATVGVLGYGYMWWKGLSFSDLMYVTKRNMATAVTNLTKHLESVSEALAATKRHLTQRIANLDDKMEKQNEMSKLIKSDVAEVQKSLSDIGYDLNDLQRLVEGLDGKICTLEDKQDIANLGVLYLCNFVDGKKGIMPEVLKEQLKITGKSRNLLTYQEPPSLKGLKEIADSLSGSIDGPTPDAIVQEGGLRLEDQSRTLMRYTYHPKDSKIE</sequence>
<keyword evidence="1" id="KW-1133">Transmembrane helix</keyword>
<dbReference type="PANTHER" id="PTHR46667">
    <property type="entry name" value="OS05G0182700 PROTEIN"/>
    <property type="match status" value="1"/>
</dbReference>
<evidence type="ECO:0000259" key="2">
    <source>
        <dbReference type="Pfam" id="PF07889"/>
    </source>
</evidence>
<protein>
    <recommendedName>
        <fullName evidence="2">DUF1664 domain-containing protein</fullName>
    </recommendedName>
</protein>
<comment type="caution">
    <text evidence="3">The sequence shown here is derived from an EMBL/GenBank/DDBJ whole genome shotgun (WGS) entry which is preliminary data.</text>
</comment>
<evidence type="ECO:0000313" key="3">
    <source>
        <dbReference type="EMBL" id="KAK7824954.1"/>
    </source>
</evidence>
<dbReference type="PANTHER" id="PTHR46667:SF6">
    <property type="entry name" value="OS01G0185100 PROTEIN"/>
    <property type="match status" value="1"/>
</dbReference>
<accession>A0AAW0JFE6</accession>
<organism evidence="3 4">
    <name type="scientific">Quercus suber</name>
    <name type="common">Cork oak</name>
    <dbReference type="NCBI Taxonomy" id="58331"/>
    <lineage>
        <taxon>Eukaryota</taxon>
        <taxon>Viridiplantae</taxon>
        <taxon>Streptophyta</taxon>
        <taxon>Embryophyta</taxon>
        <taxon>Tracheophyta</taxon>
        <taxon>Spermatophyta</taxon>
        <taxon>Magnoliopsida</taxon>
        <taxon>eudicotyledons</taxon>
        <taxon>Gunneridae</taxon>
        <taxon>Pentapetalae</taxon>
        <taxon>rosids</taxon>
        <taxon>fabids</taxon>
        <taxon>Fagales</taxon>
        <taxon>Fagaceae</taxon>
        <taxon>Quercus</taxon>
    </lineage>
</organism>
<gene>
    <name evidence="3" type="ORF">CFP56_033919</name>
</gene>
<dbReference type="Proteomes" id="UP000237347">
    <property type="component" value="Unassembled WGS sequence"/>
</dbReference>
<dbReference type="AlphaFoldDB" id="A0AAW0JFE6"/>